<reference evidence="1 2" key="1">
    <citation type="journal article" date="2018" name="New Phytol.">
        <title>Phylogenomics of Endogonaceae and evolution of mycorrhizas within Mucoromycota.</title>
        <authorList>
            <person name="Chang Y."/>
            <person name="Desiro A."/>
            <person name="Na H."/>
            <person name="Sandor L."/>
            <person name="Lipzen A."/>
            <person name="Clum A."/>
            <person name="Barry K."/>
            <person name="Grigoriev I.V."/>
            <person name="Martin F.M."/>
            <person name="Stajich J.E."/>
            <person name="Smith M.E."/>
            <person name="Bonito G."/>
            <person name="Spatafora J.W."/>
        </authorList>
    </citation>
    <scope>NUCLEOTIDE SEQUENCE [LARGE SCALE GENOMIC DNA]</scope>
    <source>
        <strain evidence="1 2">AD002</strain>
    </source>
</reference>
<dbReference type="InterPro" id="IPR029063">
    <property type="entry name" value="SAM-dependent_MTases_sf"/>
</dbReference>
<dbReference type="Proteomes" id="UP000274822">
    <property type="component" value="Unassembled WGS sequence"/>
</dbReference>
<proteinExistence type="predicted"/>
<keyword evidence="2" id="KW-1185">Reference proteome</keyword>
<organism evidence="1 2">
    <name type="scientific">Jimgerdemannia flammicorona</name>
    <dbReference type="NCBI Taxonomy" id="994334"/>
    <lineage>
        <taxon>Eukaryota</taxon>
        <taxon>Fungi</taxon>
        <taxon>Fungi incertae sedis</taxon>
        <taxon>Mucoromycota</taxon>
        <taxon>Mucoromycotina</taxon>
        <taxon>Endogonomycetes</taxon>
        <taxon>Endogonales</taxon>
        <taxon>Endogonaceae</taxon>
        <taxon>Jimgerdemannia</taxon>
    </lineage>
</organism>
<evidence type="ECO:0000313" key="2">
    <source>
        <dbReference type="Proteomes" id="UP000274822"/>
    </source>
</evidence>
<dbReference type="PANTHER" id="PTHR45036:SF1">
    <property type="entry name" value="METHYLTRANSFERASE LIKE 7A"/>
    <property type="match status" value="1"/>
</dbReference>
<evidence type="ECO:0000313" key="1">
    <source>
        <dbReference type="EMBL" id="RUS31786.1"/>
    </source>
</evidence>
<dbReference type="PANTHER" id="PTHR45036">
    <property type="entry name" value="METHYLTRANSFERASE LIKE 7B"/>
    <property type="match status" value="1"/>
</dbReference>
<gene>
    <name evidence="1" type="ORF">BC938DRAFT_477061</name>
</gene>
<protein>
    <recommendedName>
        <fullName evidence="3">Methyltransferase type 11 domain-containing protein</fullName>
    </recommendedName>
</protein>
<sequence>MADREMAEHKSRLFSSCTGHVLEIGAGVTHYVGIETNIFMHAKLRAACLAAGFRLSEDLAAMAAVPDAEHHHHHDRRALKHSRASHLCSLVLCSVEEPIETLYRIQALLKPGGSFCFIEHVRMADDMFLQMILGPLLKVVPGGCDHRRPTGEWIKGMDGWKNVEVGVGFPRLCWGRRLRKKVERCEWV</sequence>
<evidence type="ECO:0008006" key="3">
    <source>
        <dbReference type="Google" id="ProtNLM"/>
    </source>
</evidence>
<dbReference type="EMBL" id="RBNJ01002599">
    <property type="protein sequence ID" value="RUS31786.1"/>
    <property type="molecule type" value="Genomic_DNA"/>
</dbReference>
<name>A0A433QPT0_9FUNG</name>
<dbReference type="AlphaFoldDB" id="A0A433QPT0"/>
<accession>A0A433QPT0</accession>
<comment type="caution">
    <text evidence="1">The sequence shown here is derived from an EMBL/GenBank/DDBJ whole genome shotgun (WGS) entry which is preliminary data.</text>
</comment>
<dbReference type="InterPro" id="IPR052356">
    <property type="entry name" value="Thiol_S-MT"/>
</dbReference>
<dbReference type="SUPFAM" id="SSF53335">
    <property type="entry name" value="S-adenosyl-L-methionine-dependent methyltransferases"/>
    <property type="match status" value="1"/>
</dbReference>